<dbReference type="PROSITE" id="PS50994">
    <property type="entry name" value="INTEGRASE"/>
    <property type="match status" value="1"/>
</dbReference>
<dbReference type="RefSeq" id="XP_029341923.1">
    <property type="nucleotide sequence ID" value="XM_029486063.1"/>
</dbReference>
<dbReference type="InterPro" id="IPR050951">
    <property type="entry name" value="Retrovirus_Pol_polyprotein"/>
</dbReference>
<dbReference type="OrthoDB" id="6627416at2759"/>
<dbReference type="Proteomes" id="UP000007819">
    <property type="component" value="Chromosome X"/>
</dbReference>
<dbReference type="GeneID" id="107883393"/>
<proteinExistence type="predicted"/>
<evidence type="ECO:0000313" key="4">
    <source>
        <dbReference type="Proteomes" id="UP000007819"/>
    </source>
</evidence>
<accession>A0A8R2NNQ4</accession>
<dbReference type="InterPro" id="IPR036397">
    <property type="entry name" value="RNaseH_sf"/>
</dbReference>
<feature type="domain" description="Integrase catalytic" evidence="2">
    <location>
        <begin position="1"/>
        <end position="145"/>
    </location>
</feature>
<dbReference type="AlphaFoldDB" id="A0A8R2NNQ4"/>
<dbReference type="Gene3D" id="3.30.420.10">
    <property type="entry name" value="Ribonuclease H-like superfamily/Ribonuclease H"/>
    <property type="match status" value="1"/>
</dbReference>
<evidence type="ECO:0000313" key="3">
    <source>
        <dbReference type="EnsemblMetazoa" id="XP_029341923.1"/>
    </source>
</evidence>
<dbReference type="InterPro" id="IPR001584">
    <property type="entry name" value="Integrase_cat-core"/>
</dbReference>
<reference evidence="4" key="1">
    <citation type="submission" date="2010-06" db="EMBL/GenBank/DDBJ databases">
        <authorList>
            <person name="Jiang H."/>
            <person name="Abraham K."/>
            <person name="Ali S."/>
            <person name="Alsbrooks S.L."/>
            <person name="Anim B.N."/>
            <person name="Anosike U.S."/>
            <person name="Attaway T."/>
            <person name="Bandaranaike D.P."/>
            <person name="Battles P.K."/>
            <person name="Bell S.N."/>
            <person name="Bell A.V."/>
            <person name="Beltran B."/>
            <person name="Bickham C."/>
            <person name="Bustamante Y."/>
            <person name="Caleb T."/>
            <person name="Canada A."/>
            <person name="Cardenas V."/>
            <person name="Carter K."/>
            <person name="Chacko J."/>
            <person name="Chandrabose M.N."/>
            <person name="Chavez D."/>
            <person name="Chavez A."/>
            <person name="Chen L."/>
            <person name="Chu H.-S."/>
            <person name="Claassen K.J."/>
            <person name="Cockrell R."/>
            <person name="Collins M."/>
            <person name="Cooper J.A."/>
            <person name="Cree A."/>
            <person name="Curry S.M."/>
            <person name="Da Y."/>
            <person name="Dao M.D."/>
            <person name="Das B."/>
            <person name="Davila M.-L."/>
            <person name="Davy-Carroll L."/>
            <person name="Denson S."/>
            <person name="Dinh H."/>
            <person name="Ebong V.E."/>
            <person name="Edwards J.R."/>
            <person name="Egan A."/>
            <person name="El-Daye J."/>
            <person name="Escobedo L."/>
            <person name="Fernandez S."/>
            <person name="Fernando P.R."/>
            <person name="Flagg N."/>
            <person name="Forbes L.D."/>
            <person name="Fowler R.G."/>
            <person name="Fu Q."/>
            <person name="Gabisi R.A."/>
            <person name="Ganer J."/>
            <person name="Garbino Pronczuk A."/>
            <person name="Garcia R.M."/>
            <person name="Garner T."/>
            <person name="Garrett T.E."/>
            <person name="Gonzalez D.A."/>
            <person name="Hamid H."/>
            <person name="Hawkins E.S."/>
            <person name="Hirani K."/>
            <person name="Hogues M.E."/>
            <person name="Hollins B."/>
            <person name="Hsiao C.-H."/>
            <person name="Jabil R."/>
            <person name="James M.L."/>
            <person name="Jhangiani S.N."/>
            <person name="Johnson B."/>
            <person name="Johnson Q."/>
            <person name="Joshi V."/>
            <person name="Kalu J.B."/>
            <person name="Kam C."/>
            <person name="Kashfia A."/>
            <person name="Keebler J."/>
            <person name="Kisamo H."/>
            <person name="Kovar C.L."/>
            <person name="Lago L.A."/>
            <person name="Lai C.-Y."/>
            <person name="Laidlaw J."/>
            <person name="Lara F."/>
            <person name="Le T.-K."/>
            <person name="Lee S.L."/>
            <person name="Legall F.H."/>
            <person name="Lemon S.J."/>
            <person name="Lewis L.R."/>
            <person name="Li B."/>
            <person name="Liu Y."/>
            <person name="Liu Y.-S."/>
            <person name="Lopez J."/>
            <person name="Lozado R.J."/>
            <person name="Lu J."/>
            <person name="Madu R.C."/>
            <person name="Maheshwari M."/>
            <person name="Maheshwari R."/>
            <person name="Malloy K."/>
            <person name="Martinez E."/>
            <person name="Mathew T."/>
            <person name="Mercado I.C."/>
            <person name="Mercado C."/>
            <person name="Meyer B."/>
            <person name="Montgomery K."/>
            <person name="Morgan M.B."/>
            <person name="Munidasa M."/>
            <person name="Nazareth L.V."/>
            <person name="Nelson J."/>
            <person name="Ng B.M."/>
            <person name="Nguyen N.B."/>
            <person name="Nguyen P.Q."/>
            <person name="Nguyen T."/>
            <person name="Obregon M."/>
            <person name="Okwuonu G.O."/>
            <person name="Onwere C.G."/>
            <person name="Orozco G."/>
            <person name="Parra A."/>
            <person name="Patel S."/>
            <person name="Patil S."/>
            <person name="Perez A."/>
            <person name="Perez Y."/>
            <person name="Pham C."/>
            <person name="Primus E.L."/>
            <person name="Pu L.-L."/>
            <person name="Puazo M."/>
            <person name="Qin X."/>
            <person name="Quiroz J.B."/>
            <person name="Reese J."/>
            <person name="Richards S."/>
            <person name="Rives C.M."/>
            <person name="Robberts R."/>
            <person name="Ruiz S.J."/>
            <person name="Ruiz M.J."/>
            <person name="Santibanez J."/>
            <person name="Schneider B.W."/>
            <person name="Sisson I."/>
            <person name="Smith M."/>
            <person name="Sodergren E."/>
            <person name="Song X.-Z."/>
            <person name="Song B.B."/>
            <person name="Summersgill H."/>
            <person name="Thelus R."/>
            <person name="Thornton R.D."/>
            <person name="Trejos Z.Y."/>
            <person name="Usmani K."/>
            <person name="Vattathil S."/>
            <person name="Villasana D."/>
            <person name="Walker D.L."/>
            <person name="Wang S."/>
            <person name="Wang K."/>
            <person name="White C.S."/>
            <person name="Williams A.C."/>
            <person name="Williamson J."/>
            <person name="Wilson K."/>
            <person name="Woghiren I.O."/>
            <person name="Woodworth J.R."/>
            <person name="Worley K.C."/>
            <person name="Wright R.A."/>
            <person name="Wu W."/>
            <person name="Young L."/>
            <person name="Zhang L."/>
            <person name="Zhang J."/>
            <person name="Zhu Y."/>
            <person name="Muzny D.M."/>
            <person name="Weinstock G."/>
            <person name="Gibbs R.A."/>
        </authorList>
    </citation>
    <scope>NUCLEOTIDE SEQUENCE [LARGE SCALE GENOMIC DNA]</scope>
    <source>
        <strain evidence="4">LSR1</strain>
    </source>
</reference>
<keyword evidence="1" id="KW-0472">Membrane</keyword>
<keyword evidence="1" id="KW-0812">Transmembrane</keyword>
<keyword evidence="1" id="KW-1133">Transmembrane helix</keyword>
<dbReference type="GO" id="GO:0003676">
    <property type="term" value="F:nucleic acid binding"/>
    <property type="evidence" value="ECO:0007669"/>
    <property type="project" value="InterPro"/>
</dbReference>
<dbReference type="KEGG" id="api:107883393"/>
<feature type="transmembrane region" description="Helical" evidence="1">
    <location>
        <begin position="504"/>
        <end position="523"/>
    </location>
</feature>
<evidence type="ECO:0000259" key="2">
    <source>
        <dbReference type="PROSITE" id="PS50994"/>
    </source>
</evidence>
<dbReference type="InterPro" id="IPR012337">
    <property type="entry name" value="RNaseH-like_sf"/>
</dbReference>
<dbReference type="GO" id="GO:0015074">
    <property type="term" value="P:DNA integration"/>
    <property type="evidence" value="ECO:0007669"/>
    <property type="project" value="InterPro"/>
</dbReference>
<organism evidence="3 4">
    <name type="scientific">Acyrthosiphon pisum</name>
    <name type="common">Pea aphid</name>
    <dbReference type="NCBI Taxonomy" id="7029"/>
    <lineage>
        <taxon>Eukaryota</taxon>
        <taxon>Metazoa</taxon>
        <taxon>Ecdysozoa</taxon>
        <taxon>Arthropoda</taxon>
        <taxon>Hexapoda</taxon>
        <taxon>Insecta</taxon>
        <taxon>Pterygota</taxon>
        <taxon>Neoptera</taxon>
        <taxon>Paraneoptera</taxon>
        <taxon>Hemiptera</taxon>
        <taxon>Sternorrhyncha</taxon>
        <taxon>Aphidomorpha</taxon>
        <taxon>Aphidoidea</taxon>
        <taxon>Aphididae</taxon>
        <taxon>Macrosiphini</taxon>
        <taxon>Acyrthosiphon</taxon>
    </lineage>
</organism>
<keyword evidence="4" id="KW-1185">Reference proteome</keyword>
<reference evidence="3" key="2">
    <citation type="submission" date="2022-06" db="UniProtKB">
        <authorList>
            <consortium name="EnsemblMetazoa"/>
        </authorList>
    </citation>
    <scope>IDENTIFICATION</scope>
</reference>
<protein>
    <recommendedName>
        <fullName evidence="2">Integrase catalytic domain-containing protein</fullName>
    </recommendedName>
</protein>
<dbReference type="SUPFAM" id="SSF53098">
    <property type="entry name" value="Ribonuclease H-like"/>
    <property type="match status" value="1"/>
</dbReference>
<dbReference type="Gene3D" id="3.90.70.80">
    <property type="match status" value="1"/>
</dbReference>
<sequence>MTLPEVDGYKYVVVAIDYFSKWSEARPLYDKTAVSVARFLYDDIICRHGCPRIQINDQGREFLNSLNDELSRLTGTQQRVTSAYHPQANGLVERQNRTIKNCLLKVLQNNVYKWPSILQGVLFAHRTAQHFSTGYSPFKMLYQREATLPIDVDGSSENEEEKCENGMIENTFNQEDFDKTLEKMINMRNIMENHAKQNIGEAQKRQRLSYAKRHNTGYIFKENDKVLVRNLRRDDRKGGWKYVPWEGPYTIVSINKGNTCTLKSKNKILAKKQHLSNLKYFKESSNTNIVDLKNNVEEKLIGENDENMNEDFNGGLYTKLNTLKVEEVGKIKRKELTSLMEGELDEDKEKQINNDMVDNVDDVVCTSLSVVDKRRRVFNPIAKPWQILKCAQLKLNLTKVLEFKGRGTFLNKPAETKNIIGDGNCLYRALSYWITGTEDNHMEIRKRIAEVVKTNININHYIGGDDKIGIYLEKNKIDNNGKIYYTNLSKYKNINAIELSRTNYFLYIFIFKNILCNVNMIFFRCLGY</sequence>
<dbReference type="PANTHER" id="PTHR37984">
    <property type="entry name" value="PROTEIN CBG26694"/>
    <property type="match status" value="1"/>
</dbReference>
<evidence type="ECO:0000256" key="1">
    <source>
        <dbReference type="SAM" id="Phobius"/>
    </source>
</evidence>
<name>A0A8R2NNQ4_ACYPI</name>
<dbReference type="PANTHER" id="PTHR37984:SF15">
    <property type="entry name" value="INTEGRASE CATALYTIC DOMAIN-CONTAINING PROTEIN"/>
    <property type="match status" value="1"/>
</dbReference>
<dbReference type="EnsemblMetazoa" id="XM_029486063.1">
    <property type="protein sequence ID" value="XP_029341923.1"/>
    <property type="gene ID" value="LOC107883393"/>
</dbReference>